<reference evidence="15" key="1">
    <citation type="submission" date="2019-07" db="EMBL/GenBank/DDBJ databases">
        <title>Bacillus alkalisoli sp. nov. isolated from saline soil.</title>
        <authorList>
            <person name="Sun J.-Q."/>
            <person name="Xu L."/>
        </authorList>
    </citation>
    <scope>NUCLEOTIDE SEQUENCE [LARGE SCALE GENOMIC DNA]</scope>
    <source>
        <strain evidence="15">M4U3P1</strain>
    </source>
</reference>
<keyword evidence="9 11" id="KW-0720">Serine protease</keyword>
<keyword evidence="15" id="KW-1185">Reference proteome</keyword>
<name>A0A859FHX9_9BACI</name>
<dbReference type="InterPro" id="IPR022398">
    <property type="entry name" value="Peptidase_S8_His-AS"/>
</dbReference>
<dbReference type="Pfam" id="PF00395">
    <property type="entry name" value="SLH"/>
    <property type="match status" value="3"/>
</dbReference>
<dbReference type="PROSITE" id="PS00138">
    <property type="entry name" value="SUBTILASE_SER"/>
    <property type="match status" value="1"/>
</dbReference>
<dbReference type="EMBL" id="CP041372">
    <property type="protein sequence ID" value="QKS72701.1"/>
    <property type="molecule type" value="Genomic_DNA"/>
</dbReference>
<evidence type="ECO:0000256" key="12">
    <source>
        <dbReference type="RuleBase" id="RU003355"/>
    </source>
</evidence>
<dbReference type="GO" id="GO:0046872">
    <property type="term" value="F:metal ion binding"/>
    <property type="evidence" value="ECO:0007669"/>
    <property type="project" value="UniProtKB-KW"/>
</dbReference>
<feature type="domain" description="SLH" evidence="13">
    <location>
        <begin position="595"/>
        <end position="653"/>
    </location>
</feature>
<accession>A0A859FHX9</accession>
<evidence type="ECO:0000259" key="13">
    <source>
        <dbReference type="PROSITE" id="PS51272"/>
    </source>
</evidence>
<sequence length="770" mass="83452">MRDTTIFTRSIALILALLLVLPGGFTAFAESDFDSDLQQAPTEASTQAQTTDATLLTSETHLISFTEDIRTDVITAYGGTITDELDATGIVIAELTQPTADLIASHPAINAVEEDHPVEIDNASSHTTTTRTYGHTTIRADIPRDVGLTGQGVKVSIIDTGVSTTHPDLTVTDGYNFLSNNSNYDDDNGHGSHVAGILAGTGDPAANGVRGVAPGVEIYAAKAMDSTGGGNHSTLVRAINWSIEKNVDIINLSLGSPRTSSVLEQAAQAATDRGILLVAAAGNFGSTTAGTTTVDFPARYSNVIAVAATDQQDNRANFSGYGPEVEIAAPGVRIYSADRNNTYRLRDGTSMATPYVTGMLAIMKQQDSTKTARQLRLQLRDWATPLGTSQPNSATGFGRIQFPTNLQGPLQGVLTVDAEVTARTTQQATVNITWTDRDRTQSVLYEVRRNGTVIYEGRNRSFQDTVRQNGDYTYAVRTKRNANTSAPVTKTIPVQLEDRELAPSQLTATLTTISKEEAVIEVIWTDDPRSQQVDYILRRNGQIIYTGMGTRFVDRVNADGDYTYDIRARRSPTNISEPRVATDLRIRLADQYAEILGRYSDVAENAWYLQYLGPLNQQNLIRGYQDNTIRPTQAITRAEVVTILARQQNWGAGTTTTTFSDLPATHFARGTIAEAARRGIISGYSDGTVRPNAPVTRGELAVFLSRAYSYPAVQPVGTYPDLRPQAFYTGSVNQLNAANIIGGYPDGTIRPDQAVTRAEFAAFLQRTLLQ</sequence>
<dbReference type="Pfam" id="PF00082">
    <property type="entry name" value="Peptidase_S8"/>
    <property type="match status" value="1"/>
</dbReference>
<dbReference type="InterPro" id="IPR037045">
    <property type="entry name" value="S8pro/Inhibitor_I9_sf"/>
</dbReference>
<dbReference type="RefSeq" id="WP_176010670.1">
    <property type="nucleotide sequence ID" value="NZ_CP041372.2"/>
</dbReference>
<feature type="active site" description="Charge relay system" evidence="11">
    <location>
        <position position="159"/>
    </location>
</feature>
<evidence type="ECO:0000256" key="7">
    <source>
        <dbReference type="ARBA" id="ARBA00022729"/>
    </source>
</evidence>
<evidence type="ECO:0000256" key="10">
    <source>
        <dbReference type="ARBA" id="ARBA00022837"/>
    </source>
</evidence>
<dbReference type="PROSITE" id="PS51892">
    <property type="entry name" value="SUBTILASE"/>
    <property type="match status" value="1"/>
</dbReference>
<evidence type="ECO:0000313" key="15">
    <source>
        <dbReference type="Proteomes" id="UP000318138"/>
    </source>
</evidence>
<keyword evidence="5 11" id="KW-0645">Protease</keyword>
<dbReference type="PRINTS" id="PR00723">
    <property type="entry name" value="SUBTILISIN"/>
</dbReference>
<evidence type="ECO:0000256" key="6">
    <source>
        <dbReference type="ARBA" id="ARBA00022723"/>
    </source>
</evidence>
<feature type="active site" description="Charge relay system" evidence="11">
    <location>
        <position position="350"/>
    </location>
</feature>
<dbReference type="PANTHER" id="PTHR43806">
    <property type="entry name" value="PEPTIDASE S8"/>
    <property type="match status" value="1"/>
</dbReference>
<evidence type="ECO:0000256" key="4">
    <source>
        <dbReference type="ARBA" id="ARBA00022525"/>
    </source>
</evidence>
<dbReference type="InterPro" id="IPR036852">
    <property type="entry name" value="Peptidase_S8/S53_dom_sf"/>
</dbReference>
<feature type="domain" description="SLH" evidence="13">
    <location>
        <begin position="655"/>
        <end position="718"/>
    </location>
</feature>
<dbReference type="PROSITE" id="PS00136">
    <property type="entry name" value="SUBTILASE_ASP"/>
    <property type="match status" value="1"/>
</dbReference>
<evidence type="ECO:0000256" key="9">
    <source>
        <dbReference type="ARBA" id="ARBA00022825"/>
    </source>
</evidence>
<evidence type="ECO:0000313" key="14">
    <source>
        <dbReference type="EMBL" id="QKS72701.1"/>
    </source>
</evidence>
<keyword evidence="10" id="KW-0106">Calcium</keyword>
<dbReference type="AlphaFoldDB" id="A0A859FHX9"/>
<evidence type="ECO:0000256" key="3">
    <source>
        <dbReference type="ARBA" id="ARBA00011073"/>
    </source>
</evidence>
<evidence type="ECO:0000256" key="5">
    <source>
        <dbReference type="ARBA" id="ARBA00022670"/>
    </source>
</evidence>
<dbReference type="GO" id="GO:0005576">
    <property type="term" value="C:extracellular region"/>
    <property type="evidence" value="ECO:0007669"/>
    <property type="project" value="UniProtKB-SubCell"/>
</dbReference>
<dbReference type="InterPro" id="IPR023827">
    <property type="entry name" value="Peptidase_S8_Asp-AS"/>
</dbReference>
<dbReference type="PANTHER" id="PTHR43806:SF11">
    <property type="entry name" value="CEREVISIN-RELATED"/>
    <property type="match status" value="1"/>
</dbReference>
<dbReference type="KEGG" id="psua:FLK61_39495"/>
<evidence type="ECO:0000256" key="1">
    <source>
        <dbReference type="ARBA" id="ARBA00001913"/>
    </source>
</evidence>
<dbReference type="PROSITE" id="PS51272">
    <property type="entry name" value="SLH"/>
    <property type="match status" value="3"/>
</dbReference>
<dbReference type="InterPro" id="IPR050131">
    <property type="entry name" value="Peptidase_S8_subtilisin-like"/>
</dbReference>
<dbReference type="Gene3D" id="3.40.50.200">
    <property type="entry name" value="Peptidase S8/S53 domain"/>
    <property type="match status" value="1"/>
</dbReference>
<dbReference type="InterPro" id="IPR034202">
    <property type="entry name" value="Subtilisin_Carlsberg-like"/>
</dbReference>
<protein>
    <submittedName>
        <fullName evidence="14">S8 family serine peptidase</fullName>
    </submittedName>
</protein>
<dbReference type="InterPro" id="IPR023828">
    <property type="entry name" value="Peptidase_S8_Ser-AS"/>
</dbReference>
<feature type="domain" description="SLH" evidence="13">
    <location>
        <begin position="719"/>
        <end position="770"/>
    </location>
</feature>
<dbReference type="PROSITE" id="PS00137">
    <property type="entry name" value="SUBTILASE_HIS"/>
    <property type="match status" value="1"/>
</dbReference>
<gene>
    <name evidence="14" type="ORF">FLK61_39495</name>
</gene>
<evidence type="ECO:0000256" key="8">
    <source>
        <dbReference type="ARBA" id="ARBA00022801"/>
    </source>
</evidence>
<evidence type="ECO:0000256" key="11">
    <source>
        <dbReference type="PROSITE-ProRule" id="PRU01240"/>
    </source>
</evidence>
<keyword evidence="7" id="KW-0732">Signal</keyword>
<dbReference type="InterPro" id="IPR015500">
    <property type="entry name" value="Peptidase_S8_subtilisin-rel"/>
</dbReference>
<organism evidence="14 15">
    <name type="scientific">Paenalkalicoccus suaedae</name>
    <dbReference type="NCBI Taxonomy" id="2592382"/>
    <lineage>
        <taxon>Bacteria</taxon>
        <taxon>Bacillati</taxon>
        <taxon>Bacillota</taxon>
        <taxon>Bacilli</taxon>
        <taxon>Bacillales</taxon>
        <taxon>Bacillaceae</taxon>
        <taxon>Paenalkalicoccus</taxon>
    </lineage>
</organism>
<dbReference type="Proteomes" id="UP000318138">
    <property type="component" value="Chromosome"/>
</dbReference>
<evidence type="ECO:0000256" key="2">
    <source>
        <dbReference type="ARBA" id="ARBA00004613"/>
    </source>
</evidence>
<comment type="subcellular location">
    <subcellularLocation>
        <location evidence="2">Secreted</location>
    </subcellularLocation>
</comment>
<dbReference type="InterPro" id="IPR001119">
    <property type="entry name" value="SLH_dom"/>
</dbReference>
<comment type="similarity">
    <text evidence="3 11 12">Belongs to the peptidase S8 family.</text>
</comment>
<dbReference type="InterPro" id="IPR000209">
    <property type="entry name" value="Peptidase_S8/S53_dom"/>
</dbReference>
<dbReference type="SUPFAM" id="SSF52743">
    <property type="entry name" value="Subtilisin-like"/>
    <property type="match status" value="1"/>
</dbReference>
<dbReference type="CDD" id="cd07477">
    <property type="entry name" value="Peptidases_S8_Subtilisin_subset"/>
    <property type="match status" value="1"/>
</dbReference>
<keyword evidence="4" id="KW-0964">Secreted</keyword>
<dbReference type="GO" id="GO:0006508">
    <property type="term" value="P:proteolysis"/>
    <property type="evidence" value="ECO:0007669"/>
    <property type="project" value="UniProtKB-KW"/>
</dbReference>
<comment type="cofactor">
    <cofactor evidence="1">
        <name>Ca(2+)</name>
        <dbReference type="ChEBI" id="CHEBI:29108"/>
    </cofactor>
</comment>
<keyword evidence="6" id="KW-0479">Metal-binding</keyword>
<dbReference type="GO" id="GO:0004252">
    <property type="term" value="F:serine-type endopeptidase activity"/>
    <property type="evidence" value="ECO:0007669"/>
    <property type="project" value="UniProtKB-UniRule"/>
</dbReference>
<feature type="active site" description="Charge relay system" evidence="11">
    <location>
        <position position="190"/>
    </location>
</feature>
<proteinExistence type="inferred from homology"/>
<keyword evidence="8 11" id="KW-0378">Hydrolase</keyword>
<dbReference type="Gene3D" id="3.30.70.80">
    <property type="entry name" value="Peptidase S8 propeptide/proteinase inhibitor I9"/>
    <property type="match status" value="1"/>
</dbReference>